<gene>
    <name evidence="2" type="ORF">H8710_08045</name>
</gene>
<comment type="caution">
    <text evidence="2">The sequence shown here is derived from an EMBL/GenBank/DDBJ whole genome shotgun (WGS) entry which is preliminary data.</text>
</comment>
<feature type="domain" description="VOC" evidence="1">
    <location>
        <begin position="8"/>
        <end position="131"/>
    </location>
</feature>
<dbReference type="EMBL" id="JACRSV010000002">
    <property type="protein sequence ID" value="MBC8560014.1"/>
    <property type="molecule type" value="Genomic_DNA"/>
</dbReference>
<dbReference type="InterPro" id="IPR029068">
    <property type="entry name" value="Glyas_Bleomycin-R_OHBP_Dase"/>
</dbReference>
<dbReference type="Proteomes" id="UP000610760">
    <property type="component" value="Unassembled WGS sequence"/>
</dbReference>
<dbReference type="InterPro" id="IPR004360">
    <property type="entry name" value="Glyas_Fos-R_dOase_dom"/>
</dbReference>
<sequence>MTKISGIGFHHAGLASADLERSLKFYIDGLGGRLMRSWGEGKDRIVMVDMGGGAVLEIFANGAAAPEQNGRFIHFAFQVDSPDEAYGAALCAGATSHMEPQDMELPSELPCLIRVAFVKGPDGEILEFIHQK</sequence>
<keyword evidence="3" id="KW-1185">Reference proteome</keyword>
<evidence type="ECO:0000313" key="2">
    <source>
        <dbReference type="EMBL" id="MBC8560014.1"/>
    </source>
</evidence>
<accession>A0A926E1Q6</accession>
<dbReference type="Gene3D" id="3.10.180.10">
    <property type="entry name" value="2,3-Dihydroxybiphenyl 1,2-Dioxygenase, domain 1"/>
    <property type="match status" value="1"/>
</dbReference>
<dbReference type="SUPFAM" id="SSF54593">
    <property type="entry name" value="Glyoxalase/Bleomycin resistance protein/Dihydroxybiphenyl dioxygenase"/>
    <property type="match status" value="1"/>
</dbReference>
<dbReference type="RefSeq" id="WP_249294977.1">
    <property type="nucleotide sequence ID" value="NZ_JACRSV010000002.1"/>
</dbReference>
<proteinExistence type="predicted"/>
<dbReference type="PROSITE" id="PS51819">
    <property type="entry name" value="VOC"/>
    <property type="match status" value="1"/>
</dbReference>
<evidence type="ECO:0000259" key="1">
    <source>
        <dbReference type="PROSITE" id="PS51819"/>
    </source>
</evidence>
<protein>
    <submittedName>
        <fullName evidence="2">VOC family protein</fullName>
    </submittedName>
</protein>
<dbReference type="InterPro" id="IPR037523">
    <property type="entry name" value="VOC_core"/>
</dbReference>
<dbReference type="Pfam" id="PF00903">
    <property type="entry name" value="Glyoxalase"/>
    <property type="match status" value="1"/>
</dbReference>
<organism evidence="2 3">
    <name type="scientific">Fumia xinanensis</name>
    <dbReference type="NCBI Taxonomy" id="2763659"/>
    <lineage>
        <taxon>Bacteria</taxon>
        <taxon>Bacillati</taxon>
        <taxon>Bacillota</taxon>
        <taxon>Clostridia</taxon>
        <taxon>Eubacteriales</taxon>
        <taxon>Oscillospiraceae</taxon>
        <taxon>Fumia</taxon>
    </lineage>
</organism>
<name>A0A926E1Q6_9FIRM</name>
<evidence type="ECO:0000313" key="3">
    <source>
        <dbReference type="Proteomes" id="UP000610760"/>
    </source>
</evidence>
<dbReference type="AlphaFoldDB" id="A0A926E1Q6"/>
<dbReference type="CDD" id="cd06587">
    <property type="entry name" value="VOC"/>
    <property type="match status" value="1"/>
</dbReference>
<reference evidence="2" key="1">
    <citation type="submission" date="2020-08" db="EMBL/GenBank/DDBJ databases">
        <title>Genome public.</title>
        <authorList>
            <person name="Liu C."/>
            <person name="Sun Q."/>
        </authorList>
    </citation>
    <scope>NUCLEOTIDE SEQUENCE</scope>
    <source>
        <strain evidence="2">NSJ-33</strain>
    </source>
</reference>